<evidence type="ECO:0000256" key="4">
    <source>
        <dbReference type="ARBA" id="ARBA00012381"/>
    </source>
</evidence>
<comment type="similarity">
    <text evidence="3">Belongs to the Nudix hydrolase family. NudC subfamily.</text>
</comment>
<evidence type="ECO:0000313" key="12">
    <source>
        <dbReference type="Proteomes" id="UP000011717"/>
    </source>
</evidence>
<dbReference type="PANTHER" id="PTHR42904:SF6">
    <property type="entry name" value="NAD-CAPPED RNA HYDROLASE NUDT12"/>
    <property type="match status" value="1"/>
</dbReference>
<dbReference type="Pfam" id="PF09296">
    <property type="entry name" value="NUDIX-like"/>
    <property type="match status" value="1"/>
</dbReference>
<accession>M2U4N7</accession>
<name>M2U4N7_9SPHN</name>
<protein>
    <recommendedName>
        <fullName evidence="4">NAD(+) diphosphatase</fullName>
        <ecNumber evidence="4">3.6.1.22</ecNumber>
    </recommendedName>
</protein>
<dbReference type="InterPro" id="IPR000086">
    <property type="entry name" value="NUDIX_hydrolase_dom"/>
</dbReference>
<dbReference type="GO" id="GO:0035529">
    <property type="term" value="F:NADH pyrophosphatase activity"/>
    <property type="evidence" value="ECO:0007669"/>
    <property type="project" value="TreeGrafter"/>
</dbReference>
<dbReference type="InterPro" id="IPR020084">
    <property type="entry name" value="NUDIX_hydrolase_CS"/>
</dbReference>
<dbReference type="GO" id="GO:0019677">
    <property type="term" value="P:NAD+ catabolic process"/>
    <property type="evidence" value="ECO:0007669"/>
    <property type="project" value="TreeGrafter"/>
</dbReference>
<dbReference type="Proteomes" id="UP000011717">
    <property type="component" value="Unassembled WGS sequence"/>
</dbReference>
<dbReference type="Gene3D" id="3.90.79.20">
    <property type="match status" value="1"/>
</dbReference>
<keyword evidence="6" id="KW-0378">Hydrolase</keyword>
<dbReference type="InterPro" id="IPR049734">
    <property type="entry name" value="NudC-like_C"/>
</dbReference>
<dbReference type="GO" id="GO:0005829">
    <property type="term" value="C:cytosol"/>
    <property type="evidence" value="ECO:0007669"/>
    <property type="project" value="TreeGrafter"/>
</dbReference>
<dbReference type="PROSITE" id="PS51462">
    <property type="entry name" value="NUDIX"/>
    <property type="match status" value="1"/>
</dbReference>
<keyword evidence="5" id="KW-0479">Metal-binding</keyword>
<dbReference type="RefSeq" id="WP_008601560.1">
    <property type="nucleotide sequence ID" value="NZ_AMRV01000004.1"/>
</dbReference>
<dbReference type="NCBIfam" id="NF001299">
    <property type="entry name" value="PRK00241.1"/>
    <property type="match status" value="1"/>
</dbReference>
<dbReference type="PANTHER" id="PTHR42904">
    <property type="entry name" value="NUDIX HYDROLASE, NUDC SUBFAMILY"/>
    <property type="match status" value="1"/>
</dbReference>
<dbReference type="EMBL" id="AMRV01000004">
    <property type="protein sequence ID" value="EMD82938.1"/>
    <property type="molecule type" value="Genomic_DNA"/>
</dbReference>
<evidence type="ECO:0000256" key="5">
    <source>
        <dbReference type="ARBA" id="ARBA00022723"/>
    </source>
</evidence>
<dbReference type="InterPro" id="IPR015376">
    <property type="entry name" value="Znr_NADH_PPase"/>
</dbReference>
<dbReference type="PATRIC" id="fig|1234595.3.peg.1537"/>
<keyword evidence="8" id="KW-0520">NAD</keyword>
<comment type="catalytic activity">
    <reaction evidence="9">
        <text>a 5'-end NAD(+)-phospho-ribonucleoside in mRNA + H2O = a 5'-end phospho-adenosine-phospho-ribonucleoside in mRNA + beta-nicotinamide D-ribonucleotide + 2 H(+)</text>
        <dbReference type="Rhea" id="RHEA:60876"/>
        <dbReference type="Rhea" id="RHEA-COMP:15698"/>
        <dbReference type="Rhea" id="RHEA-COMP:15719"/>
        <dbReference type="ChEBI" id="CHEBI:14649"/>
        <dbReference type="ChEBI" id="CHEBI:15377"/>
        <dbReference type="ChEBI" id="CHEBI:15378"/>
        <dbReference type="ChEBI" id="CHEBI:144029"/>
        <dbReference type="ChEBI" id="CHEBI:144051"/>
    </reaction>
    <physiologicalReaction direction="left-to-right" evidence="9">
        <dbReference type="Rhea" id="RHEA:60877"/>
    </physiologicalReaction>
</comment>
<proteinExistence type="inferred from homology"/>
<dbReference type="EC" id="3.6.1.22" evidence="4"/>
<dbReference type="GO" id="GO:0006742">
    <property type="term" value="P:NADP+ catabolic process"/>
    <property type="evidence" value="ECO:0007669"/>
    <property type="project" value="TreeGrafter"/>
</dbReference>
<dbReference type="InterPro" id="IPR015797">
    <property type="entry name" value="NUDIX_hydrolase-like_dom_sf"/>
</dbReference>
<feature type="domain" description="Nudix hydrolase" evidence="10">
    <location>
        <begin position="161"/>
        <end position="289"/>
    </location>
</feature>
<keyword evidence="12" id="KW-1185">Reference proteome</keyword>
<dbReference type="CDD" id="cd03429">
    <property type="entry name" value="NUDIX_NADH_pyrophosphatase_Nudt13"/>
    <property type="match status" value="1"/>
</dbReference>
<reference evidence="11 12" key="1">
    <citation type="journal article" date="2013" name="Genome Announc.">
        <title>Draft Genome Sequence of Strain JLT2015T, Belonging to the Family Sphingomonadaceae of the Alphaproteobacteria.</title>
        <authorList>
            <person name="Tang K."/>
            <person name="Liu K."/>
            <person name="Li S."/>
            <person name="Jiao N."/>
        </authorList>
    </citation>
    <scope>NUCLEOTIDE SEQUENCE [LARGE SCALE GENOMIC DNA]</scope>
    <source>
        <strain evidence="11 12">JLT2015</strain>
    </source>
</reference>
<dbReference type="InterPro" id="IPR015375">
    <property type="entry name" value="NADH_PPase-like_N"/>
</dbReference>
<evidence type="ECO:0000256" key="3">
    <source>
        <dbReference type="ARBA" id="ARBA00009595"/>
    </source>
</evidence>
<dbReference type="AlphaFoldDB" id="M2U4N7"/>
<comment type="cofactor">
    <cofactor evidence="2">
        <name>Zn(2+)</name>
        <dbReference type="ChEBI" id="CHEBI:29105"/>
    </cofactor>
</comment>
<dbReference type="GO" id="GO:0046872">
    <property type="term" value="F:metal ion binding"/>
    <property type="evidence" value="ECO:0007669"/>
    <property type="project" value="UniProtKB-KW"/>
</dbReference>
<organism evidence="11 12">
    <name type="scientific">Pacificimonas flava</name>
    <dbReference type="NCBI Taxonomy" id="1234595"/>
    <lineage>
        <taxon>Bacteria</taxon>
        <taxon>Pseudomonadati</taxon>
        <taxon>Pseudomonadota</taxon>
        <taxon>Alphaproteobacteria</taxon>
        <taxon>Sphingomonadales</taxon>
        <taxon>Sphingosinicellaceae</taxon>
        <taxon>Pacificimonas</taxon>
    </lineage>
</organism>
<evidence type="ECO:0000256" key="8">
    <source>
        <dbReference type="ARBA" id="ARBA00023027"/>
    </source>
</evidence>
<evidence type="ECO:0000256" key="7">
    <source>
        <dbReference type="ARBA" id="ARBA00022842"/>
    </source>
</evidence>
<evidence type="ECO:0000313" key="11">
    <source>
        <dbReference type="EMBL" id="EMD82938.1"/>
    </source>
</evidence>
<keyword evidence="7" id="KW-0460">Magnesium</keyword>
<evidence type="ECO:0000256" key="1">
    <source>
        <dbReference type="ARBA" id="ARBA00001946"/>
    </source>
</evidence>
<gene>
    <name evidence="11" type="ORF">C725_1536</name>
</gene>
<evidence type="ECO:0000256" key="2">
    <source>
        <dbReference type="ARBA" id="ARBA00001947"/>
    </source>
</evidence>
<comment type="caution">
    <text evidence="11">The sequence shown here is derived from an EMBL/GenBank/DDBJ whole genome shotgun (WGS) entry which is preliminary data.</text>
</comment>
<dbReference type="SUPFAM" id="SSF55811">
    <property type="entry name" value="Nudix"/>
    <property type="match status" value="1"/>
</dbReference>
<comment type="cofactor">
    <cofactor evidence="1">
        <name>Mg(2+)</name>
        <dbReference type="ChEBI" id="CHEBI:18420"/>
    </cofactor>
</comment>
<dbReference type="Pfam" id="PF09297">
    <property type="entry name" value="Zn_ribbon_NUD"/>
    <property type="match status" value="1"/>
</dbReference>
<evidence type="ECO:0000256" key="6">
    <source>
        <dbReference type="ARBA" id="ARBA00022801"/>
    </source>
</evidence>
<dbReference type="InterPro" id="IPR050241">
    <property type="entry name" value="NAD-cap_RNA_hydrolase_NudC"/>
</dbReference>
<dbReference type="PROSITE" id="PS00893">
    <property type="entry name" value="NUDIX_BOX"/>
    <property type="match status" value="1"/>
</dbReference>
<dbReference type="Gene3D" id="3.90.79.10">
    <property type="entry name" value="Nucleoside Triphosphate Pyrophosphohydrolase"/>
    <property type="match status" value="1"/>
</dbReference>
<sequence length="301" mass="32661">MVDFFDRPFTAAATGFTGSALDRADAMRGDEQAVFAARMHPGARWLMLDDLRPHCTADGALHWARRADLPEDAEHVFLGLQDGLPRFACAGCYGDDDAAPQDARAAAMHLPAGDGAVLAQARSLIDWHGRHRFCGGCGAPTEARKAGYARQCTGCGLEHFPRTDPVVIMLALHGEGAGQRALLGRQGRFPPGFMSALAGFVEHGESLEEAVRRELFEETGVRTHRVAYVASQPWPFPYSLMMGAFAEAPSDQIKVDGEEIVEARWFTRDEIAAALAGEGELQVPPPMAIAHTLLKTWIENP</sequence>
<evidence type="ECO:0000256" key="9">
    <source>
        <dbReference type="ARBA" id="ARBA00023679"/>
    </source>
</evidence>
<dbReference type="Pfam" id="PF00293">
    <property type="entry name" value="NUDIX"/>
    <property type="match status" value="1"/>
</dbReference>
<evidence type="ECO:0000259" key="10">
    <source>
        <dbReference type="PROSITE" id="PS51462"/>
    </source>
</evidence>